<reference evidence="1 2" key="1">
    <citation type="submission" date="2020-07" db="EMBL/GenBank/DDBJ databases">
        <title>Genomic characterization of Flavobacterium psychrophilum strains.</title>
        <authorList>
            <person name="Castillo D."/>
            <person name="Jorgensen J."/>
            <person name="Middelboe M."/>
        </authorList>
    </citation>
    <scope>NUCLEOTIDE SEQUENCE [LARGE SCALE GENOMIC DNA]</scope>
    <source>
        <strain evidence="1 2">FPS-R7</strain>
    </source>
</reference>
<dbReference type="RefSeq" id="WP_203095880.1">
    <property type="nucleotide sequence ID" value="NZ_CP059075.1"/>
</dbReference>
<dbReference type="EMBL" id="CP059075">
    <property type="protein sequence ID" value="QRE03548.1"/>
    <property type="molecule type" value="Genomic_DNA"/>
</dbReference>
<evidence type="ECO:0000313" key="1">
    <source>
        <dbReference type="EMBL" id="QRE03548.1"/>
    </source>
</evidence>
<accession>A0A7U2NEI4</accession>
<protein>
    <submittedName>
        <fullName evidence="1">Peptidase S24</fullName>
    </submittedName>
</protein>
<dbReference type="Proteomes" id="UP000596329">
    <property type="component" value="Chromosome"/>
</dbReference>
<evidence type="ECO:0000313" key="2">
    <source>
        <dbReference type="Proteomes" id="UP000596329"/>
    </source>
</evidence>
<proteinExistence type="predicted"/>
<name>A0A7U2NEI4_FLAPS</name>
<dbReference type="SUPFAM" id="SSF51306">
    <property type="entry name" value="LexA/Signal peptidase"/>
    <property type="match status" value="1"/>
</dbReference>
<dbReference type="Gene3D" id="2.10.109.10">
    <property type="entry name" value="Umud Fragment, subunit A"/>
    <property type="match status" value="1"/>
</dbReference>
<sequence>MIERILQVIDCYGINKNKFYKKTGLSNGFLDKVKNIGSDKIDKILNSFPEVDPEWLISGHGSMIKKPASLSLVESHLKSNQGFKIEAKQVSFDNFIEVPFLPIKAQAGYLTGFEENHPVDDLETKLFPREFEKGSYLTIEISGNSMNDNSSKSILDGDILLCKELDKGSWFSSKLHFRNNIFVIVDSSGIVCKQIVSHNVENSIITCRSWNEDFEDYNISLQEVYQIFYIKKIVDRKIKF</sequence>
<organism evidence="1 2">
    <name type="scientific">Flavobacterium psychrophilum</name>
    <dbReference type="NCBI Taxonomy" id="96345"/>
    <lineage>
        <taxon>Bacteria</taxon>
        <taxon>Pseudomonadati</taxon>
        <taxon>Bacteroidota</taxon>
        <taxon>Flavobacteriia</taxon>
        <taxon>Flavobacteriales</taxon>
        <taxon>Flavobacteriaceae</taxon>
        <taxon>Flavobacterium</taxon>
    </lineage>
</organism>
<gene>
    <name evidence="1" type="ORF">H0H26_11760</name>
</gene>
<dbReference type="AlphaFoldDB" id="A0A7U2NEI4"/>
<dbReference type="InterPro" id="IPR036286">
    <property type="entry name" value="LexA/Signal_pep-like_sf"/>
</dbReference>